<dbReference type="Proteomes" id="UP001596116">
    <property type="component" value="Unassembled WGS sequence"/>
</dbReference>
<dbReference type="SUPFAM" id="SSF51182">
    <property type="entry name" value="RmlC-like cupins"/>
    <property type="match status" value="2"/>
</dbReference>
<dbReference type="EMBL" id="JBHPON010000001">
    <property type="protein sequence ID" value="MFC6035515.1"/>
    <property type="molecule type" value="Genomic_DNA"/>
</dbReference>
<reference evidence="1 2" key="1">
    <citation type="submission" date="2024-09" db="EMBL/GenBank/DDBJ databases">
        <authorList>
            <person name="Zhang Z.-H."/>
        </authorList>
    </citation>
    <scope>NUCLEOTIDE SEQUENCE [LARGE SCALE GENOMIC DNA]</scope>
    <source>
        <strain evidence="1 2">HHTR114</strain>
    </source>
</reference>
<comment type="caution">
    <text evidence="1">The sequence shown here is derived from an EMBL/GenBank/DDBJ whole genome shotgun (WGS) entry which is preliminary data.</text>
</comment>
<keyword evidence="2" id="KW-1185">Reference proteome</keyword>
<accession>A0ABW1KTR8</accession>
<dbReference type="InterPro" id="IPR014710">
    <property type="entry name" value="RmlC-like_jellyroll"/>
</dbReference>
<gene>
    <name evidence="1" type="ORF">ACFMB1_08180</name>
</gene>
<dbReference type="InterPro" id="IPR011051">
    <property type="entry name" value="RmlC_Cupin_sf"/>
</dbReference>
<protein>
    <recommendedName>
        <fullName evidence="3">Cupin 2 conserved barrel domain-containing protein</fullName>
    </recommendedName>
</protein>
<evidence type="ECO:0000313" key="2">
    <source>
        <dbReference type="Proteomes" id="UP001596116"/>
    </source>
</evidence>
<evidence type="ECO:0008006" key="3">
    <source>
        <dbReference type="Google" id="ProtNLM"/>
    </source>
</evidence>
<dbReference type="Gene3D" id="2.60.120.10">
    <property type="entry name" value="Jelly Rolls"/>
    <property type="match status" value="1"/>
</dbReference>
<organism evidence="1 2">
    <name type="scientific">Hyphococcus aureus</name>
    <dbReference type="NCBI Taxonomy" id="2666033"/>
    <lineage>
        <taxon>Bacteria</taxon>
        <taxon>Pseudomonadati</taxon>
        <taxon>Pseudomonadota</taxon>
        <taxon>Alphaproteobacteria</taxon>
        <taxon>Parvularculales</taxon>
        <taxon>Parvularculaceae</taxon>
        <taxon>Hyphococcus</taxon>
    </lineage>
</organism>
<dbReference type="RefSeq" id="WP_379879146.1">
    <property type="nucleotide sequence ID" value="NZ_JBHPON010000001.1"/>
</dbReference>
<sequence>MAIAHRSNAQREGASAHRNEGIAFEHLLVGEEGTKDNFILTIVTTEDEYKTPRHRHNFEQIRYVLKGEMQYGPDQIQKEGTVAYFCEGIHYQQKGSDGSETLLLQFAGPSGQGYMSQRQLRAGAKELQSKGSFHDGVFVWGEDHEGRRKQDGYEAVWEYVNGKQVGYCKPRYLSPIIMDPENFNYVPMRGHDGVAEKTLGRFNERGAEIRMIRLNPGAEHLLKTPERPLVVAVMRGEGSANGELYGPLSALRVMRGEETRLAAESETELFIVGLPAFDD</sequence>
<evidence type="ECO:0000313" key="1">
    <source>
        <dbReference type="EMBL" id="MFC6035515.1"/>
    </source>
</evidence>
<name>A0ABW1KTR8_9PROT</name>
<proteinExistence type="predicted"/>